<accession>A0A9W8GN84</accession>
<gene>
    <name evidence="2" type="ORF">IWW39_000641</name>
</gene>
<evidence type="ECO:0000313" key="2">
    <source>
        <dbReference type="EMBL" id="KAJ2690547.1"/>
    </source>
</evidence>
<keyword evidence="3" id="KW-1185">Reference proteome</keyword>
<comment type="caution">
    <text evidence="2">The sequence shown here is derived from an EMBL/GenBank/DDBJ whole genome shotgun (WGS) entry which is preliminary data.</text>
</comment>
<feature type="compositionally biased region" description="Polar residues" evidence="1">
    <location>
        <begin position="151"/>
        <end position="163"/>
    </location>
</feature>
<organism evidence="2 3">
    <name type="scientific">Coemansia spiralis</name>
    <dbReference type="NCBI Taxonomy" id="417178"/>
    <lineage>
        <taxon>Eukaryota</taxon>
        <taxon>Fungi</taxon>
        <taxon>Fungi incertae sedis</taxon>
        <taxon>Zoopagomycota</taxon>
        <taxon>Kickxellomycotina</taxon>
        <taxon>Kickxellomycetes</taxon>
        <taxon>Kickxellales</taxon>
        <taxon>Kickxellaceae</taxon>
        <taxon>Coemansia</taxon>
    </lineage>
</organism>
<proteinExistence type="predicted"/>
<dbReference type="Proteomes" id="UP001151516">
    <property type="component" value="Unassembled WGS sequence"/>
</dbReference>
<evidence type="ECO:0000313" key="3">
    <source>
        <dbReference type="Proteomes" id="UP001151516"/>
    </source>
</evidence>
<feature type="compositionally biased region" description="Polar residues" evidence="1">
    <location>
        <begin position="18"/>
        <end position="35"/>
    </location>
</feature>
<name>A0A9W8GN84_9FUNG</name>
<dbReference type="AlphaFoldDB" id="A0A9W8GN84"/>
<feature type="region of interest" description="Disordered" evidence="1">
    <location>
        <begin position="56"/>
        <end position="176"/>
    </location>
</feature>
<evidence type="ECO:0000256" key="1">
    <source>
        <dbReference type="SAM" id="MobiDB-lite"/>
    </source>
</evidence>
<feature type="region of interest" description="Disordered" evidence="1">
    <location>
        <begin position="1"/>
        <end position="41"/>
    </location>
</feature>
<reference evidence="2" key="1">
    <citation type="submission" date="2022-07" db="EMBL/GenBank/DDBJ databases">
        <title>Phylogenomic reconstructions and comparative analyses of Kickxellomycotina fungi.</title>
        <authorList>
            <person name="Reynolds N.K."/>
            <person name="Stajich J.E."/>
            <person name="Barry K."/>
            <person name="Grigoriev I.V."/>
            <person name="Crous P."/>
            <person name="Smith M.E."/>
        </authorList>
    </citation>
    <scope>NUCLEOTIDE SEQUENCE</scope>
    <source>
        <strain evidence="2">CBS 109367</strain>
    </source>
</reference>
<dbReference type="OrthoDB" id="5591400at2759"/>
<dbReference type="EMBL" id="JANBTX010000010">
    <property type="protein sequence ID" value="KAJ2690547.1"/>
    <property type="molecule type" value="Genomic_DNA"/>
</dbReference>
<protein>
    <submittedName>
        <fullName evidence="2">Uncharacterized protein</fullName>
    </submittedName>
</protein>
<sequence>MYPQRDSYPPPVGPYNFQPPTHTDSQNVSHTQSRLTYRGLPSNATVIRPFASTSSTMASGRVAKQPPSASGASGGGMMLPPLPPMMAMRGPPGYSPSTSQYHQGLPPLSPYQAPPLTQERKPLPRSPPHLHLAPRHSYHGDPYASIPRPNELSTSPSTPSFGKQSPPARKRSRHAWPADMTRQIINVLLDEFLNDPSFRTTIYRSREERDHRFKPSGRSILEEYNKVQNIRRRYFIPLSYLLQWDQLKHSSNARNRLRANIEKKLAKPLERSRLQMIFLGALRTPSSMPPSLSTSTSSVTLLNPEDLSGAESEAEESVLNVSTPLTAESASKPVFELDIFVTELKRRDPQLWAQGSAAFHSWVSRKCSVDYILNH</sequence>